<keyword evidence="3" id="KW-1185">Reference proteome</keyword>
<evidence type="ECO:0000313" key="3">
    <source>
        <dbReference type="Proteomes" id="UP000807469"/>
    </source>
</evidence>
<dbReference type="AlphaFoldDB" id="A0A9P5YMB4"/>
<comment type="caution">
    <text evidence="2">The sequence shown here is derived from an EMBL/GenBank/DDBJ whole genome shotgun (WGS) entry which is preliminary data.</text>
</comment>
<gene>
    <name evidence="2" type="ORF">BDN70DRAFT_788562</name>
</gene>
<feature type="compositionally biased region" description="Acidic residues" evidence="1">
    <location>
        <begin position="106"/>
        <end position="119"/>
    </location>
</feature>
<feature type="region of interest" description="Disordered" evidence="1">
    <location>
        <begin position="85"/>
        <end position="119"/>
    </location>
</feature>
<dbReference type="EMBL" id="MU155621">
    <property type="protein sequence ID" value="KAF9471792.1"/>
    <property type="molecule type" value="Genomic_DNA"/>
</dbReference>
<sequence>KFSMSNTTCAGCGRTFPSIRGYQSHLRQTRDVLCRHVYNSIRRKQGVFESAETSEFASQNGAEDRMDVDAFEGDYFGGAAQYVGDDFGQDGNEAQPHQAPSNLEIMVEDSAGESDDEAD</sequence>
<accession>A0A9P5YMB4</accession>
<feature type="non-terminal residue" evidence="2">
    <location>
        <position position="1"/>
    </location>
</feature>
<organism evidence="2 3">
    <name type="scientific">Pholiota conissans</name>
    <dbReference type="NCBI Taxonomy" id="109636"/>
    <lineage>
        <taxon>Eukaryota</taxon>
        <taxon>Fungi</taxon>
        <taxon>Dikarya</taxon>
        <taxon>Basidiomycota</taxon>
        <taxon>Agaricomycotina</taxon>
        <taxon>Agaricomycetes</taxon>
        <taxon>Agaricomycetidae</taxon>
        <taxon>Agaricales</taxon>
        <taxon>Agaricineae</taxon>
        <taxon>Strophariaceae</taxon>
        <taxon>Pholiota</taxon>
    </lineage>
</organism>
<protein>
    <submittedName>
        <fullName evidence="2">Uncharacterized protein</fullName>
    </submittedName>
</protein>
<dbReference type="Proteomes" id="UP000807469">
    <property type="component" value="Unassembled WGS sequence"/>
</dbReference>
<evidence type="ECO:0000256" key="1">
    <source>
        <dbReference type="SAM" id="MobiDB-lite"/>
    </source>
</evidence>
<evidence type="ECO:0000313" key="2">
    <source>
        <dbReference type="EMBL" id="KAF9471792.1"/>
    </source>
</evidence>
<dbReference type="OrthoDB" id="10574173at2759"/>
<feature type="non-terminal residue" evidence="2">
    <location>
        <position position="119"/>
    </location>
</feature>
<reference evidence="2" key="1">
    <citation type="submission" date="2020-11" db="EMBL/GenBank/DDBJ databases">
        <authorList>
            <consortium name="DOE Joint Genome Institute"/>
            <person name="Ahrendt S."/>
            <person name="Riley R."/>
            <person name="Andreopoulos W."/>
            <person name="Labutti K."/>
            <person name="Pangilinan J."/>
            <person name="Ruiz-Duenas F.J."/>
            <person name="Barrasa J.M."/>
            <person name="Sanchez-Garcia M."/>
            <person name="Camarero S."/>
            <person name="Miyauchi S."/>
            <person name="Serrano A."/>
            <person name="Linde D."/>
            <person name="Babiker R."/>
            <person name="Drula E."/>
            <person name="Ayuso-Fernandez I."/>
            <person name="Pacheco R."/>
            <person name="Padilla G."/>
            <person name="Ferreira P."/>
            <person name="Barriuso J."/>
            <person name="Kellner H."/>
            <person name="Castanera R."/>
            <person name="Alfaro M."/>
            <person name="Ramirez L."/>
            <person name="Pisabarro A.G."/>
            <person name="Kuo A."/>
            <person name="Tritt A."/>
            <person name="Lipzen A."/>
            <person name="He G."/>
            <person name="Yan M."/>
            <person name="Ng V."/>
            <person name="Cullen D."/>
            <person name="Martin F."/>
            <person name="Rosso M.-N."/>
            <person name="Henrissat B."/>
            <person name="Hibbett D."/>
            <person name="Martinez A.T."/>
            <person name="Grigoriev I.V."/>
        </authorList>
    </citation>
    <scope>NUCLEOTIDE SEQUENCE</scope>
    <source>
        <strain evidence="2">CIRM-BRFM 674</strain>
    </source>
</reference>
<proteinExistence type="predicted"/>
<name>A0A9P5YMB4_9AGAR</name>